<keyword evidence="3" id="KW-1185">Reference proteome</keyword>
<dbReference type="AlphaFoldDB" id="A0AA39NDS6"/>
<evidence type="ECO:0000313" key="3">
    <source>
        <dbReference type="Proteomes" id="UP001175211"/>
    </source>
</evidence>
<gene>
    <name evidence="2" type="ORF">EV420DRAFT_1638684</name>
</gene>
<organism evidence="2 3">
    <name type="scientific">Armillaria tabescens</name>
    <name type="common">Ringless honey mushroom</name>
    <name type="synonym">Agaricus tabescens</name>
    <dbReference type="NCBI Taxonomy" id="1929756"/>
    <lineage>
        <taxon>Eukaryota</taxon>
        <taxon>Fungi</taxon>
        <taxon>Dikarya</taxon>
        <taxon>Basidiomycota</taxon>
        <taxon>Agaricomycotina</taxon>
        <taxon>Agaricomycetes</taxon>
        <taxon>Agaricomycetidae</taxon>
        <taxon>Agaricales</taxon>
        <taxon>Marasmiineae</taxon>
        <taxon>Physalacriaceae</taxon>
        <taxon>Desarmillaria</taxon>
    </lineage>
</organism>
<keyword evidence="1" id="KW-0812">Transmembrane</keyword>
<accession>A0AA39NDS6</accession>
<keyword evidence="1" id="KW-0472">Membrane</keyword>
<dbReference type="GeneID" id="85360414"/>
<reference evidence="2" key="1">
    <citation type="submission" date="2023-06" db="EMBL/GenBank/DDBJ databases">
        <authorList>
            <consortium name="Lawrence Berkeley National Laboratory"/>
            <person name="Ahrendt S."/>
            <person name="Sahu N."/>
            <person name="Indic B."/>
            <person name="Wong-Bajracharya J."/>
            <person name="Merenyi Z."/>
            <person name="Ke H.-M."/>
            <person name="Monk M."/>
            <person name="Kocsube S."/>
            <person name="Drula E."/>
            <person name="Lipzen A."/>
            <person name="Balint B."/>
            <person name="Henrissat B."/>
            <person name="Andreopoulos B."/>
            <person name="Martin F.M."/>
            <person name="Harder C.B."/>
            <person name="Rigling D."/>
            <person name="Ford K.L."/>
            <person name="Foster G.D."/>
            <person name="Pangilinan J."/>
            <person name="Papanicolaou A."/>
            <person name="Barry K."/>
            <person name="LaButti K."/>
            <person name="Viragh M."/>
            <person name="Koriabine M."/>
            <person name="Yan M."/>
            <person name="Riley R."/>
            <person name="Champramary S."/>
            <person name="Plett K.L."/>
            <person name="Tsai I.J."/>
            <person name="Slot J."/>
            <person name="Sipos G."/>
            <person name="Plett J."/>
            <person name="Nagy L.G."/>
            <person name="Grigoriev I.V."/>
        </authorList>
    </citation>
    <scope>NUCLEOTIDE SEQUENCE</scope>
    <source>
        <strain evidence="2">CCBAS 213</strain>
    </source>
</reference>
<dbReference type="EMBL" id="JAUEPS010000007">
    <property type="protein sequence ID" value="KAK0463764.1"/>
    <property type="molecule type" value="Genomic_DNA"/>
</dbReference>
<comment type="caution">
    <text evidence="2">The sequence shown here is derived from an EMBL/GenBank/DDBJ whole genome shotgun (WGS) entry which is preliminary data.</text>
</comment>
<evidence type="ECO:0000256" key="1">
    <source>
        <dbReference type="SAM" id="Phobius"/>
    </source>
</evidence>
<keyword evidence="1" id="KW-1133">Transmembrane helix</keyword>
<protein>
    <submittedName>
        <fullName evidence="2">Uncharacterized protein</fullName>
    </submittedName>
</protein>
<name>A0AA39NDS6_ARMTA</name>
<dbReference type="Proteomes" id="UP001175211">
    <property type="component" value="Unassembled WGS sequence"/>
</dbReference>
<feature type="transmembrane region" description="Helical" evidence="1">
    <location>
        <begin position="56"/>
        <end position="74"/>
    </location>
</feature>
<sequence>MALVLSSVYFFLSLYKFFASVPSMQPGRPTAFKDILQAGKIMPTLSLFIRDNSFCFFFAFSLHLISMVFIVGLADRALQDMGTAWLMAGYAVVASRLMLNMRTLPVDVGGSFELNSRFQSRSAMRFADANTQGTGYSDHD</sequence>
<proteinExistence type="predicted"/>
<dbReference type="RefSeq" id="XP_060335074.1">
    <property type="nucleotide sequence ID" value="XM_060476866.1"/>
</dbReference>
<evidence type="ECO:0000313" key="2">
    <source>
        <dbReference type="EMBL" id="KAK0463764.1"/>
    </source>
</evidence>